<proteinExistence type="predicted"/>
<dbReference type="GeneID" id="14916976"/>
<gene>
    <name evidence="8" type="ORF">ACA1_204050</name>
</gene>
<dbReference type="Pfam" id="PF01585">
    <property type="entry name" value="G-patch"/>
    <property type="match status" value="1"/>
</dbReference>
<dbReference type="RefSeq" id="XP_004338363.1">
    <property type="nucleotide sequence ID" value="XM_004338315.1"/>
</dbReference>
<dbReference type="InterPro" id="IPR040169">
    <property type="entry name" value="SUGP1/2"/>
</dbReference>
<dbReference type="OrthoDB" id="4822at2759"/>
<dbReference type="STRING" id="1257118.L8GTL2"/>
<dbReference type="GO" id="GO:0006397">
    <property type="term" value="P:mRNA processing"/>
    <property type="evidence" value="ECO:0007669"/>
    <property type="project" value="UniProtKB-KW"/>
</dbReference>
<evidence type="ECO:0000313" key="8">
    <source>
        <dbReference type="EMBL" id="ELR16350.1"/>
    </source>
</evidence>
<comment type="subcellular location">
    <subcellularLocation>
        <location evidence="1">Nucleus</location>
    </subcellularLocation>
</comment>
<feature type="region of interest" description="Disordered" evidence="5">
    <location>
        <begin position="131"/>
        <end position="333"/>
    </location>
</feature>
<dbReference type="GO" id="GO:0008380">
    <property type="term" value="P:RNA splicing"/>
    <property type="evidence" value="ECO:0007669"/>
    <property type="project" value="UniProtKB-KW"/>
</dbReference>
<evidence type="ECO:0000256" key="4">
    <source>
        <dbReference type="ARBA" id="ARBA00023242"/>
    </source>
</evidence>
<evidence type="ECO:0000256" key="5">
    <source>
        <dbReference type="SAM" id="MobiDB-lite"/>
    </source>
</evidence>
<dbReference type="PANTHER" id="PTHR23340">
    <property type="entry name" value="ARGININE/SERINE RICH SPLICING FACTOR SF4/14"/>
    <property type="match status" value="1"/>
</dbReference>
<keyword evidence="3" id="KW-0508">mRNA splicing</keyword>
<dbReference type="InterPro" id="IPR035967">
    <property type="entry name" value="SWAP/Surp_sf"/>
</dbReference>
<dbReference type="AlphaFoldDB" id="L8GTL2"/>
<accession>L8GTL2</accession>
<dbReference type="VEuPathDB" id="AmoebaDB:ACA1_204050"/>
<dbReference type="GO" id="GO:0003723">
    <property type="term" value="F:RNA binding"/>
    <property type="evidence" value="ECO:0007669"/>
    <property type="project" value="InterPro"/>
</dbReference>
<evidence type="ECO:0000259" key="6">
    <source>
        <dbReference type="PROSITE" id="PS50128"/>
    </source>
</evidence>
<dbReference type="PROSITE" id="PS50174">
    <property type="entry name" value="G_PATCH"/>
    <property type="match status" value="1"/>
</dbReference>
<evidence type="ECO:0000256" key="3">
    <source>
        <dbReference type="ARBA" id="ARBA00023187"/>
    </source>
</evidence>
<feature type="compositionally biased region" description="Polar residues" evidence="5">
    <location>
        <begin position="247"/>
        <end position="264"/>
    </location>
</feature>
<dbReference type="PROSITE" id="PS50128">
    <property type="entry name" value="SURP"/>
    <property type="match status" value="1"/>
</dbReference>
<keyword evidence="9" id="KW-1185">Reference proteome</keyword>
<feature type="compositionally biased region" description="Low complexity" evidence="5">
    <location>
        <begin position="181"/>
        <end position="201"/>
    </location>
</feature>
<feature type="region of interest" description="Disordered" evidence="5">
    <location>
        <begin position="1"/>
        <end position="68"/>
    </location>
</feature>
<protein>
    <submittedName>
        <fullName evidence="8">Gpatch domain containing protein</fullName>
    </submittedName>
</protein>
<feature type="compositionally biased region" description="Low complexity" evidence="5">
    <location>
        <begin position="144"/>
        <end position="159"/>
    </location>
</feature>
<dbReference type="SMART" id="SM00648">
    <property type="entry name" value="SWAP"/>
    <property type="match status" value="1"/>
</dbReference>
<evidence type="ECO:0000256" key="1">
    <source>
        <dbReference type="ARBA" id="ARBA00004123"/>
    </source>
</evidence>
<feature type="compositionally biased region" description="Basic and acidic residues" evidence="5">
    <location>
        <begin position="271"/>
        <end position="285"/>
    </location>
</feature>
<reference evidence="8 9" key="1">
    <citation type="journal article" date="2013" name="Genome Biol.">
        <title>Genome of Acanthamoeba castellanii highlights extensive lateral gene transfer and early evolution of tyrosine kinase signaling.</title>
        <authorList>
            <person name="Clarke M."/>
            <person name="Lohan A.J."/>
            <person name="Liu B."/>
            <person name="Lagkouvardos I."/>
            <person name="Roy S."/>
            <person name="Zafar N."/>
            <person name="Bertelli C."/>
            <person name="Schilde C."/>
            <person name="Kianianmomeni A."/>
            <person name="Burglin T.R."/>
            <person name="Frech C."/>
            <person name="Turcotte B."/>
            <person name="Kopec K.O."/>
            <person name="Synnott J.M."/>
            <person name="Choo C."/>
            <person name="Paponov I."/>
            <person name="Finkler A."/>
            <person name="Soon Heng Tan C."/>
            <person name="Hutchins A.P."/>
            <person name="Weinmeier T."/>
            <person name="Rattei T."/>
            <person name="Chu J.S."/>
            <person name="Gimenez G."/>
            <person name="Irimia M."/>
            <person name="Rigden D.J."/>
            <person name="Fitzpatrick D.A."/>
            <person name="Lorenzo-Morales J."/>
            <person name="Bateman A."/>
            <person name="Chiu C.H."/>
            <person name="Tang P."/>
            <person name="Hegemann P."/>
            <person name="Fromm H."/>
            <person name="Raoult D."/>
            <person name="Greub G."/>
            <person name="Miranda-Saavedra D."/>
            <person name="Chen N."/>
            <person name="Nash P."/>
            <person name="Ginger M.L."/>
            <person name="Horn M."/>
            <person name="Schaap P."/>
            <person name="Caler L."/>
            <person name="Loftus B."/>
        </authorList>
    </citation>
    <scope>NUCLEOTIDE SEQUENCE [LARGE SCALE GENOMIC DNA]</scope>
    <source>
        <strain evidence="8 9">Neff</strain>
    </source>
</reference>
<dbReference type="SUPFAM" id="SSF109905">
    <property type="entry name" value="Surp module (SWAP domain)"/>
    <property type="match status" value="1"/>
</dbReference>
<keyword evidence="4" id="KW-0539">Nucleus</keyword>
<dbReference type="KEGG" id="acan:ACA1_204050"/>
<evidence type="ECO:0000256" key="2">
    <source>
        <dbReference type="ARBA" id="ARBA00022664"/>
    </source>
</evidence>
<dbReference type="InterPro" id="IPR000061">
    <property type="entry name" value="Surp"/>
</dbReference>
<dbReference type="EMBL" id="KB008001">
    <property type="protein sequence ID" value="ELR16350.1"/>
    <property type="molecule type" value="Genomic_DNA"/>
</dbReference>
<name>L8GTL2_ACACF</name>
<dbReference type="InterPro" id="IPR000467">
    <property type="entry name" value="G_patch_dom"/>
</dbReference>
<dbReference type="PANTHER" id="PTHR23340:SF0">
    <property type="entry name" value="SURP AND G-PATCH DOMAIN-CONTAINING PROTEIN 1 ISOFORM X1"/>
    <property type="match status" value="1"/>
</dbReference>
<organism evidence="8 9">
    <name type="scientific">Acanthamoeba castellanii (strain ATCC 30010 / Neff)</name>
    <dbReference type="NCBI Taxonomy" id="1257118"/>
    <lineage>
        <taxon>Eukaryota</taxon>
        <taxon>Amoebozoa</taxon>
        <taxon>Discosea</taxon>
        <taxon>Longamoebia</taxon>
        <taxon>Centramoebida</taxon>
        <taxon>Acanthamoebidae</taxon>
        <taxon>Acanthamoeba</taxon>
    </lineage>
</organism>
<feature type="domain" description="SURP motif" evidence="6">
    <location>
        <begin position="71"/>
        <end position="121"/>
    </location>
</feature>
<dbReference type="Pfam" id="PF01805">
    <property type="entry name" value="Surp"/>
    <property type="match status" value="1"/>
</dbReference>
<sequence>MKLSFSMKPVGLAQPGGKKPLPFSADDDDDAEDAALPTTAGGVHRPVKRPRRVVAAQPPPPPAPTAERKEVIDKLAQYVARHGPDFEQLTRSRNEGNPKFGFLFETAASASAEVHVERAYYLWVRDEERKKVASAAGKGPMPFPSGSVGSGSAHATSSAAPPPWRKQQTPAAPAPAPAYHPHPQATAHYSPHPSAAAAAAGPPLPHSPPTNKKRQFDEMGGYQKKFSEDGPRATSPTASGGYRSTPLPGTSSYDDDTPPQQTQHGRPGGHHIGDFLPKEELEKFLPKRAGSSAPKPAPPAPQAVDSDIGKKLLQKMGWKEGTGLGSTGEGITEPIKAEVKNDMLGVGTSDPSTVAENDDIYEAYKKRMMTAYRYRPNPLNNPRRQYY</sequence>
<evidence type="ECO:0000313" key="9">
    <source>
        <dbReference type="Proteomes" id="UP000011083"/>
    </source>
</evidence>
<dbReference type="Proteomes" id="UP000011083">
    <property type="component" value="Unassembled WGS sequence"/>
</dbReference>
<dbReference type="GO" id="GO:0005654">
    <property type="term" value="C:nucleoplasm"/>
    <property type="evidence" value="ECO:0007669"/>
    <property type="project" value="TreeGrafter"/>
</dbReference>
<feature type="domain" description="G-patch" evidence="7">
    <location>
        <begin position="305"/>
        <end position="351"/>
    </location>
</feature>
<dbReference type="Gene3D" id="1.10.10.790">
    <property type="entry name" value="Surp module"/>
    <property type="match status" value="1"/>
</dbReference>
<keyword evidence="2" id="KW-0507">mRNA processing</keyword>
<evidence type="ECO:0000259" key="7">
    <source>
        <dbReference type="PROSITE" id="PS50174"/>
    </source>
</evidence>
<dbReference type="SMART" id="SM00443">
    <property type="entry name" value="G_patch"/>
    <property type="match status" value="1"/>
</dbReference>